<dbReference type="PROSITE" id="PS00445">
    <property type="entry name" value="FGGY_KINASES_2"/>
    <property type="match status" value="1"/>
</dbReference>
<dbReference type="InterPro" id="IPR043129">
    <property type="entry name" value="ATPase_NBD"/>
</dbReference>
<dbReference type="Gene3D" id="3.30.420.40">
    <property type="match status" value="2"/>
</dbReference>
<evidence type="ECO:0000256" key="7">
    <source>
        <dbReference type="ARBA" id="ARBA00022679"/>
    </source>
</evidence>
<comment type="subcellular location">
    <subcellularLocation>
        <location evidence="1">Membrane</location>
        <topology evidence="1">Multi-pass membrane protein</topology>
    </subcellularLocation>
</comment>
<feature type="transmembrane region" description="Helical" evidence="18">
    <location>
        <begin position="1385"/>
        <end position="1405"/>
    </location>
</feature>
<reference evidence="22" key="1">
    <citation type="journal article" date="2018" name="Algal Res.">
        <title>Characterization of plant carbon substrate utilization by Auxenochlorella protothecoides.</title>
        <authorList>
            <person name="Vogler B.W."/>
            <person name="Starkenburg S.R."/>
            <person name="Sudasinghe N."/>
            <person name="Schambach J.Y."/>
            <person name="Rollin J.A."/>
            <person name="Pattathil S."/>
            <person name="Barry A.N."/>
        </authorList>
    </citation>
    <scope>NUCLEOTIDE SEQUENCE [LARGE SCALE GENOMIC DNA]</scope>
    <source>
        <strain evidence="22">UTEX 25</strain>
    </source>
</reference>
<dbReference type="InterPro" id="IPR000425">
    <property type="entry name" value="MIP"/>
</dbReference>
<feature type="transmembrane region" description="Helical" evidence="18">
    <location>
        <begin position="1869"/>
        <end position="1889"/>
    </location>
</feature>
<dbReference type="Gene3D" id="1.20.1080.10">
    <property type="entry name" value="Glycerol uptake facilitator protein"/>
    <property type="match status" value="9"/>
</dbReference>
<dbReference type="GO" id="GO:0015250">
    <property type="term" value="F:water channel activity"/>
    <property type="evidence" value="ECO:0007669"/>
    <property type="project" value="TreeGrafter"/>
</dbReference>
<feature type="transmembrane region" description="Helical" evidence="18">
    <location>
        <begin position="1571"/>
        <end position="1593"/>
    </location>
</feature>
<comment type="similarity">
    <text evidence="3">Belongs to the MIP/aquaporin (TC 1.A.8) family.</text>
</comment>
<dbReference type="InterPro" id="IPR018484">
    <property type="entry name" value="FGGY_N"/>
</dbReference>
<dbReference type="SUPFAM" id="SSF53067">
    <property type="entry name" value="Actin-like ATPase domain"/>
    <property type="match status" value="2"/>
</dbReference>
<keyword evidence="6" id="KW-0813">Transport</keyword>
<feature type="transmembrane region" description="Helical" evidence="18">
    <location>
        <begin position="504"/>
        <end position="524"/>
    </location>
</feature>
<evidence type="ECO:0000256" key="15">
    <source>
        <dbReference type="ARBA" id="ARBA00043149"/>
    </source>
</evidence>
<feature type="transmembrane region" description="Helical" evidence="18">
    <location>
        <begin position="2124"/>
        <end position="2145"/>
    </location>
</feature>
<feature type="compositionally biased region" description="Low complexity" evidence="17">
    <location>
        <begin position="341"/>
        <end position="355"/>
    </location>
</feature>
<dbReference type="GO" id="GO:0005737">
    <property type="term" value="C:cytoplasm"/>
    <property type="evidence" value="ECO:0007669"/>
    <property type="project" value="UniProtKB-ARBA"/>
</dbReference>
<evidence type="ECO:0000256" key="14">
    <source>
        <dbReference type="ARBA" id="ARBA00023136"/>
    </source>
</evidence>
<organism evidence="21 22">
    <name type="scientific">Auxenochlorella protothecoides</name>
    <name type="common">Green microalga</name>
    <name type="synonym">Chlorella protothecoides</name>
    <dbReference type="NCBI Taxonomy" id="3075"/>
    <lineage>
        <taxon>Eukaryota</taxon>
        <taxon>Viridiplantae</taxon>
        <taxon>Chlorophyta</taxon>
        <taxon>core chlorophytes</taxon>
        <taxon>Trebouxiophyceae</taxon>
        <taxon>Chlorellales</taxon>
        <taxon>Chlorellaceae</taxon>
        <taxon>Auxenochlorella</taxon>
    </lineage>
</organism>
<feature type="transmembrane region" description="Helical" evidence="18">
    <location>
        <begin position="2288"/>
        <end position="2310"/>
    </location>
</feature>
<dbReference type="CDD" id="cd07792">
    <property type="entry name" value="ASKHA_NBD_FGGY_GK1-3-like"/>
    <property type="match status" value="1"/>
</dbReference>
<keyword evidence="7 16" id="KW-0808">Transferase</keyword>
<dbReference type="GO" id="GO:0004370">
    <property type="term" value="F:glycerol kinase activity"/>
    <property type="evidence" value="ECO:0007669"/>
    <property type="project" value="UniProtKB-EC"/>
</dbReference>
<evidence type="ECO:0000256" key="10">
    <source>
        <dbReference type="ARBA" id="ARBA00022777"/>
    </source>
</evidence>
<feature type="transmembrane region" description="Helical" evidence="18">
    <location>
        <begin position="82"/>
        <end position="104"/>
    </location>
</feature>
<feature type="transmembrane region" description="Helical" evidence="18">
    <location>
        <begin position="449"/>
        <end position="470"/>
    </location>
</feature>
<evidence type="ECO:0000259" key="19">
    <source>
        <dbReference type="Pfam" id="PF00370"/>
    </source>
</evidence>
<feature type="transmembrane region" description="Helical" evidence="18">
    <location>
        <begin position="2555"/>
        <end position="2580"/>
    </location>
</feature>
<feature type="non-terminal residue" evidence="21">
    <location>
        <position position="1"/>
    </location>
</feature>
<dbReference type="InterPro" id="IPR018483">
    <property type="entry name" value="Carb_kinase_FGGY_CS"/>
</dbReference>
<feature type="domain" description="Carbohydrate kinase FGGY N-terminal" evidence="19">
    <location>
        <begin position="540"/>
        <end position="787"/>
    </location>
</feature>
<evidence type="ECO:0000256" key="2">
    <source>
        <dbReference type="ARBA" id="ARBA00005190"/>
    </source>
</evidence>
<comment type="similarity">
    <text evidence="4 16">Belongs to the FGGY kinase family.</text>
</comment>
<feature type="transmembrane region" description="Helical" evidence="18">
    <location>
        <begin position="416"/>
        <end position="437"/>
    </location>
</feature>
<evidence type="ECO:0000256" key="13">
    <source>
        <dbReference type="ARBA" id="ARBA00022989"/>
    </source>
</evidence>
<dbReference type="InterPro" id="IPR042018">
    <property type="entry name" value="GK1-3_metazoan-type"/>
</dbReference>
<feature type="transmembrane region" description="Helical" evidence="18">
    <location>
        <begin position="1710"/>
        <end position="1730"/>
    </location>
</feature>
<feature type="transmembrane region" description="Helical" evidence="18">
    <location>
        <begin position="1417"/>
        <end position="1438"/>
    </location>
</feature>
<evidence type="ECO:0000313" key="22">
    <source>
        <dbReference type="Proteomes" id="UP000279271"/>
    </source>
</evidence>
<feature type="transmembrane region" description="Helical" evidence="18">
    <location>
        <begin position="2244"/>
        <end position="2268"/>
    </location>
</feature>
<keyword evidence="11" id="KW-0319">Glycerol metabolism</keyword>
<dbReference type="GO" id="GO:0006072">
    <property type="term" value="P:glycerol-3-phosphate metabolic process"/>
    <property type="evidence" value="ECO:0007669"/>
    <property type="project" value="InterPro"/>
</dbReference>
<dbReference type="InterPro" id="IPR023271">
    <property type="entry name" value="Aquaporin-like"/>
</dbReference>
<feature type="transmembrane region" description="Helical" evidence="18">
    <location>
        <begin position="2517"/>
        <end position="2535"/>
    </location>
</feature>
<dbReference type="UniPathway" id="UPA00618">
    <property type="reaction ID" value="UER00672"/>
</dbReference>
<feature type="compositionally biased region" description="Basic and acidic residues" evidence="17">
    <location>
        <begin position="2429"/>
        <end position="2441"/>
    </location>
</feature>
<sequence>IAPYSLAAKCGSEIIATCITIYIGESILANELLAKTKVTWVVGRAWPLVEGFNAALKGASAPWGRRRCNTAPAASSQGNRMGWGFVAFGFGMSFGIAITLFNYISAHLNPASCLALWIIGKINGLEFLALSASEFLGAFLGACLVWLHFLPHFKTIPEPPSKAVDDLLLRSRDAMSAEALSIASYNTRGQDKARREGPRKGIGSVLDDMRYFLSADSAHPEDHDELLKVAFGGPATLYTVSPEPVDDKSDGRRAALRRRSVQVADVHRRIKDMDLENFQALLRVPNVGAGQPLPPSQYASEVALEVDRASVKRARSVSALEREDEKLGGGTPVDGAPTSEPGKAYRAPARPGAGRVEPEASKPRTARGAEAEAGPTERLMEARRARGDALFKAAIVADQNAKLSIFATRPAILSPAFNALCEVMCTATLILLYLLLVERGNMLYEPVRSLFLTTVGMWAGFLIFVLILGLGGPTGIAANPARDFGPRVAHWILPIPGKGPSEFYYGWIPLVACFAGGAVAGALFKAIEHLNHSNMVQDVIGSIDQGTQSTRFFLYDKDLNIVAKSQVPLAAATPHAGWVEQDAEAIIASVSEAIRQTMESAGSKYNVLSIGLTNQRETTVAWDSETGKPLTPAIVWSDARTAAVCKAMSDKVGGQDGLRAVTGLPVSTYFSAYKLRWMVEHVPAVAAALEAGRLAFGTVDSWVIYNLTGGVKGGVHITDVTNASRTSLMDIRSCDWHAETVAAFGFQKVLLPRIVSNAERYGVLASGPLAGVPLAGCLGDQQAAVLGQRCALGEAKNTYGTGCFMLMNTGTEAVASSHGLLTTLAYQLGRDAAPEYALEGAIAVAGQGVSWLCDSLGLIASPAESEALAASVPHSGGVYCIPAFGGLLAPWWRPDARGVIVGLTQYSTKAHVVRAVLESIAFQTLDVLAAMEADSGHRLRRLAVDGGVTKNRLLMQVQADLLQCEVVRPANQETTSLGAALAAGIAVGFWTRERLFAQAKGGEGTVVFSPQASPEWASKRHAKWKLAVQRAMALDELAESDEEADHHGTIGNISTTPVTHWHTSLRAKSFTMIGIMFENPYTYSLGARCGCELIGTMIAVFLGDASVANMLLAKTKGNDYGWGFLSFGFGLPFGFVTMMFSHISAYLNPAACLFQWVVGNLNGKEFLALSFSELAGAFLGAILLWLIYLPHFNIVPEPPSVTDADPFLEDPLMGAGANRVFTPGELAAGGYNNDPLEQYMRLHPGQALHSTVRDIGELLSTVQADLQARQAELARSLQRPSLKDRETVEQQLAHLRERSRTLSEHEMKARMAQATLEKVTASRTDARDDSLSMTKHSTIDVEDGGRVAPPRKTPAEVRYEALLIADQNIKLGIFSTRPAIYAPHWNFLCEFMATVTLLVMANMIAARGNQLYEPSRGLFGALFGFILGFFIFLIVLVIGGPTGVAINPARDLGPRIAHWILPIPGKGPSEFITYGWIPILAPFCGGAAAGGLFIALQKMTAYSNLYLGGSSIANELLAKTKGNGYSYGHMALGFGLAFGLPTMAFGGLSAYLNPAACLFQCVAGNLSGVEFLALSFSEVAGAFLGAVLVWLCYLPHFNIMPDPPSIADADPYYGDPLLGGGAYHTLTPTHLAVGGYNSDPLDRYLRRNPGQALKGTMRKNIKLGIFATQPAIYALPWNFTCEFMATVTLLLVANLVAARGNTLPEPARGLFGALYGFMLGFIIFLIVLVLGGPTGVATNPARDLGPRIAHWILPIPGKWPSQFLTYGWIPVIAPLCGGAAAGGLFVVIQRLTTASDVPAGSMLFLGDAAVANELLAKTKGNGYGWGFLSMGFGLAFGFATMMFDHVSAYLNPAACLFQWVVGNINGTEFLALAFSELAGAFLGAILLWLCYLPHFNVVPEPPSVTEQDPFFADPLLGAGANRTFSPTDLAVGGYNNDPLDRHMRMNPGQAIQGTMRDIGAVLGIVHDDIKQRKEELLKSLGRASVVNKDDIRRKIEVLDERSRTLTEHEVRARRAQDTLDTVIRGGEQGIRKSGDGFGGPVSRPSTADEEGLDGVQLPKTPAEVRYEALLVADQNIKLGIFCTRPAIYAPHWNFLCEFMATVTLLVMANMIAARGSLLYEPARGLFGALFGFILGFFIFLIVLVIGGPTGVAINPARDLGPRIAHWMLPIPGKGPSEFLTYGWIPVIAPLCGGAAAGGLFILIQKFTGETNVPPGSVVCPNLFLGDAAVANELLAKTKGNGYGWGFLAIGFGLAFGFPTMMFGHISAFLNPAACLFQWVAGNLSVTEFLALSFSELAGAFLGAILLWLIYLPHFNVVPEPPSVTEADPFLADPLLGGGANRTFSPSDLAVGGYNNDPKDQHRRVRPGEAIQGTMREIGTVLGLVHSNIKAQRAELLKARAGCISLRCATVTNKEEIQRRLDLLEERSRTLSEHEQRTRQVEDTLESVMGREGEAPRHDDGQGLACTAGEEDEECVGCLELPRPPAQLRYEALLIADQNTKLGIFATRPAIYAPHWNFLCEFMGTITLLVMANMIAARGNQLYEPSRGLFDAQFGFTLAFFIFLIVLVLGGPTGVAINPARDLGPRIAHWMLPIPGKGPSEFLTYGWIPVVASLAGGAAAGGLFLALQKFTTMTDVPAGSVVCPNT</sequence>
<evidence type="ECO:0000256" key="18">
    <source>
        <dbReference type="SAM" id="Phobius"/>
    </source>
</evidence>
<dbReference type="NCBIfam" id="TIGR01311">
    <property type="entry name" value="glycerol_kin"/>
    <property type="match status" value="1"/>
</dbReference>
<keyword evidence="10 16" id="KW-0418">Kinase</keyword>
<comment type="pathway">
    <text evidence="2">Polyol metabolism; glycerol degradation via glycerol kinase pathway; sn-glycerol 3-phosphate from glycerol: step 1/1.</text>
</comment>
<feature type="compositionally biased region" description="Basic and acidic residues" evidence="17">
    <location>
        <begin position="2448"/>
        <end position="2460"/>
    </location>
</feature>
<gene>
    <name evidence="21" type="ORF">APUTEX25_001558</name>
</gene>
<dbReference type="GO" id="GO:0019563">
    <property type="term" value="P:glycerol catabolic process"/>
    <property type="evidence" value="ECO:0007669"/>
    <property type="project" value="UniProtKB-UniPathway"/>
</dbReference>
<dbReference type="FunFam" id="3.30.420.40:FF:000108">
    <property type="entry name" value="Glycerol kinase, glycosomal"/>
    <property type="match status" value="1"/>
</dbReference>
<dbReference type="GO" id="GO:0005886">
    <property type="term" value="C:plasma membrane"/>
    <property type="evidence" value="ECO:0007669"/>
    <property type="project" value="TreeGrafter"/>
</dbReference>
<feature type="region of interest" description="Disordered" evidence="17">
    <location>
        <begin position="316"/>
        <end position="375"/>
    </location>
</feature>
<evidence type="ECO:0000256" key="4">
    <source>
        <dbReference type="ARBA" id="ARBA00009156"/>
    </source>
</evidence>
<evidence type="ECO:0000256" key="1">
    <source>
        <dbReference type="ARBA" id="ARBA00004141"/>
    </source>
</evidence>
<dbReference type="Pfam" id="PF00230">
    <property type="entry name" value="MIP"/>
    <property type="match status" value="7"/>
</dbReference>
<feature type="transmembrane region" description="Helical" evidence="18">
    <location>
        <begin position="125"/>
        <end position="149"/>
    </location>
</feature>
<feature type="transmembrane region" description="Helical" evidence="18">
    <location>
        <begin position="1133"/>
        <end position="1154"/>
    </location>
</feature>
<dbReference type="PROSITE" id="PS00933">
    <property type="entry name" value="FGGY_KINASES_1"/>
    <property type="match status" value="1"/>
</dbReference>
<comment type="caution">
    <text evidence="21">The sequence shown here is derived from an EMBL/GenBank/DDBJ whole genome shotgun (WGS) entry which is preliminary data.</text>
</comment>
<feature type="transmembrane region" description="Helical" evidence="18">
    <location>
        <begin position="1471"/>
        <end position="1496"/>
    </location>
</feature>
<evidence type="ECO:0000259" key="20">
    <source>
        <dbReference type="Pfam" id="PF02782"/>
    </source>
</evidence>
<dbReference type="Proteomes" id="UP000279271">
    <property type="component" value="Unassembled WGS sequence"/>
</dbReference>
<feature type="region of interest" description="Disordered" evidence="17">
    <location>
        <begin position="2429"/>
        <end position="2464"/>
    </location>
</feature>
<name>A0A3M7KNP2_AUXPR</name>
<feature type="transmembrane region" description="Helical" evidence="18">
    <location>
        <begin position="1166"/>
        <end position="1188"/>
    </location>
</feature>
<keyword evidence="9" id="KW-0547">Nucleotide-binding</keyword>
<dbReference type="GO" id="GO:0005524">
    <property type="term" value="F:ATP binding"/>
    <property type="evidence" value="ECO:0007669"/>
    <property type="project" value="UniProtKB-KW"/>
</dbReference>
<feature type="transmembrane region" description="Helical" evidence="18">
    <location>
        <begin position="1822"/>
        <end position="1840"/>
    </location>
</feature>
<feature type="transmembrane region" description="Helical" evidence="18">
    <location>
        <begin position="1766"/>
        <end position="1788"/>
    </location>
</feature>
<dbReference type="PANTHER" id="PTHR43829:SF9">
    <property type="entry name" value="AQUAPORIN-9"/>
    <property type="match status" value="1"/>
</dbReference>
<evidence type="ECO:0000256" key="9">
    <source>
        <dbReference type="ARBA" id="ARBA00022741"/>
    </source>
</evidence>
<evidence type="ECO:0000313" key="21">
    <source>
        <dbReference type="EMBL" id="RMZ52168.1"/>
    </source>
</evidence>
<feature type="transmembrane region" description="Helical" evidence="18">
    <location>
        <begin position="1531"/>
        <end position="1551"/>
    </location>
</feature>
<dbReference type="Pfam" id="PF00370">
    <property type="entry name" value="FGGY_N"/>
    <property type="match status" value="1"/>
</dbReference>
<feature type="transmembrane region" description="Helical" evidence="18">
    <location>
        <begin position="1093"/>
        <end position="1113"/>
    </location>
</feature>
<dbReference type="NCBIfam" id="NF000756">
    <property type="entry name" value="PRK00047.1"/>
    <property type="match status" value="1"/>
</dbReference>
<evidence type="ECO:0000256" key="12">
    <source>
        <dbReference type="ARBA" id="ARBA00022840"/>
    </source>
</evidence>
<feature type="compositionally biased region" description="Basic and acidic residues" evidence="17">
    <location>
        <begin position="356"/>
        <end position="370"/>
    </location>
</feature>
<feature type="domain" description="Carbohydrate kinase FGGY C-terminal" evidence="20">
    <location>
        <begin position="796"/>
        <end position="986"/>
    </location>
</feature>
<evidence type="ECO:0000256" key="5">
    <source>
        <dbReference type="ARBA" id="ARBA00012099"/>
    </source>
</evidence>
<evidence type="ECO:0000256" key="8">
    <source>
        <dbReference type="ARBA" id="ARBA00022692"/>
    </source>
</evidence>
<evidence type="ECO:0000256" key="6">
    <source>
        <dbReference type="ARBA" id="ARBA00022448"/>
    </source>
</evidence>
<dbReference type="EMBL" id="QOKY01000213">
    <property type="protein sequence ID" value="RMZ52168.1"/>
    <property type="molecule type" value="Genomic_DNA"/>
</dbReference>
<dbReference type="InterPro" id="IPR050363">
    <property type="entry name" value="MIP/Aquaporin"/>
</dbReference>
<proteinExistence type="inferred from homology"/>
<evidence type="ECO:0000256" key="11">
    <source>
        <dbReference type="ARBA" id="ARBA00022798"/>
    </source>
</evidence>
<accession>A0A3M7KNP2</accession>
<feature type="transmembrane region" description="Helical" evidence="18">
    <location>
        <begin position="2181"/>
        <end position="2203"/>
    </location>
</feature>
<feature type="transmembrane region" description="Helical" evidence="18">
    <location>
        <begin position="2601"/>
        <end position="2626"/>
    </location>
</feature>
<dbReference type="FunFam" id="3.30.420.40:FF:000086">
    <property type="entry name" value="Glycerol kinase"/>
    <property type="match status" value="1"/>
</dbReference>
<keyword evidence="13 18" id="KW-1133">Transmembrane helix</keyword>
<feature type="transmembrane region" description="Helical" evidence="18">
    <location>
        <begin position="2092"/>
        <end position="2112"/>
    </location>
</feature>
<evidence type="ECO:0000256" key="3">
    <source>
        <dbReference type="ARBA" id="ARBA00006175"/>
    </source>
</evidence>
<protein>
    <recommendedName>
        <fullName evidence="5">glycerol kinase</fullName>
        <ecNumber evidence="5">2.7.1.30</ecNumber>
    </recommendedName>
    <alternativeName>
        <fullName evidence="15">ATP:glycerol 3-phosphotransferase</fullName>
    </alternativeName>
</protein>
<dbReference type="SUPFAM" id="SSF81338">
    <property type="entry name" value="Aquaporin-like"/>
    <property type="match status" value="9"/>
</dbReference>
<dbReference type="PANTHER" id="PTHR43829">
    <property type="entry name" value="AQUAPORIN OR AQUAGLYCEROPORIN RELATED"/>
    <property type="match status" value="1"/>
</dbReference>
<dbReference type="InterPro" id="IPR005999">
    <property type="entry name" value="Glycerol_kin"/>
</dbReference>
<dbReference type="InterPro" id="IPR018485">
    <property type="entry name" value="FGGY_C"/>
</dbReference>
<keyword evidence="8 18" id="KW-0812">Transmembrane</keyword>
<keyword evidence="14 18" id="KW-0472">Membrane</keyword>
<evidence type="ECO:0000256" key="16">
    <source>
        <dbReference type="RuleBase" id="RU003733"/>
    </source>
</evidence>
<feature type="region of interest" description="Disordered" evidence="17">
    <location>
        <begin position="2031"/>
        <end position="2054"/>
    </location>
</feature>
<dbReference type="GO" id="GO:0015254">
    <property type="term" value="F:glycerol channel activity"/>
    <property type="evidence" value="ECO:0007669"/>
    <property type="project" value="TreeGrafter"/>
</dbReference>
<dbReference type="EC" id="2.7.1.30" evidence="5"/>
<dbReference type="Pfam" id="PF02782">
    <property type="entry name" value="FGGY_C"/>
    <property type="match status" value="1"/>
</dbReference>
<evidence type="ECO:0000256" key="17">
    <source>
        <dbReference type="SAM" id="MobiDB-lite"/>
    </source>
</evidence>
<keyword evidence="12" id="KW-0067">ATP-binding</keyword>